<protein>
    <submittedName>
        <fullName evidence="1">ImmA/IrrE family metallo-endopeptidase</fullName>
    </submittedName>
</protein>
<gene>
    <name evidence="1" type="ORF">ACFQ4Y_00765</name>
</gene>
<reference evidence="2" key="1">
    <citation type="journal article" date="2019" name="Int. J. Syst. Evol. Microbiol.">
        <title>The Global Catalogue of Microorganisms (GCM) 10K type strain sequencing project: providing services to taxonomists for standard genome sequencing and annotation.</title>
        <authorList>
            <consortium name="The Broad Institute Genomics Platform"/>
            <consortium name="The Broad Institute Genome Sequencing Center for Infectious Disease"/>
            <person name="Wu L."/>
            <person name="Ma J."/>
        </authorList>
    </citation>
    <scope>NUCLEOTIDE SEQUENCE [LARGE SCALE GENOMIC DNA]</scope>
    <source>
        <strain evidence="2">S1</strain>
    </source>
</reference>
<evidence type="ECO:0000313" key="1">
    <source>
        <dbReference type="EMBL" id="MFD1425464.1"/>
    </source>
</evidence>
<dbReference type="Proteomes" id="UP001597282">
    <property type="component" value="Unassembled WGS sequence"/>
</dbReference>
<organism evidence="1 2">
    <name type="scientific">Kroppenstedtia sanguinis</name>
    <dbReference type="NCBI Taxonomy" id="1380684"/>
    <lineage>
        <taxon>Bacteria</taxon>
        <taxon>Bacillati</taxon>
        <taxon>Bacillota</taxon>
        <taxon>Bacilli</taxon>
        <taxon>Bacillales</taxon>
        <taxon>Thermoactinomycetaceae</taxon>
        <taxon>Kroppenstedtia</taxon>
    </lineage>
</organism>
<proteinExistence type="predicted"/>
<keyword evidence="2" id="KW-1185">Reference proteome</keyword>
<dbReference type="RefSeq" id="WP_380162223.1">
    <property type="nucleotide sequence ID" value="NZ_JBHTNU010000001.1"/>
</dbReference>
<evidence type="ECO:0000313" key="2">
    <source>
        <dbReference type="Proteomes" id="UP001597282"/>
    </source>
</evidence>
<accession>A0ABW4C5Y7</accession>
<name>A0ABW4C5Y7_9BACL</name>
<dbReference type="EMBL" id="JBHTNU010000001">
    <property type="protein sequence ID" value="MFD1425464.1"/>
    <property type="molecule type" value="Genomic_DNA"/>
</dbReference>
<comment type="caution">
    <text evidence="1">The sequence shown here is derived from an EMBL/GenBank/DDBJ whole genome shotgun (WGS) entry which is preliminary data.</text>
</comment>
<sequence length="146" mass="16828">MPIELVNEANRLGLPVLFCSFNSELKGLYTGGQEPAVIINDSIRTDIPLLRCVLAEEIGHHYTSVGFGFPSPYRINQTHLEIIRGENSAWRWAATRLIPTKKLIQSVRKGITDPWDLADHFRVVEPMIHFRLEIYKRRDIYDHTCV</sequence>